<organism evidence="2 3">
    <name type="scientific">Penicillium capsulatum</name>
    <dbReference type="NCBI Taxonomy" id="69766"/>
    <lineage>
        <taxon>Eukaryota</taxon>
        <taxon>Fungi</taxon>
        <taxon>Dikarya</taxon>
        <taxon>Ascomycota</taxon>
        <taxon>Pezizomycotina</taxon>
        <taxon>Eurotiomycetes</taxon>
        <taxon>Eurotiomycetidae</taxon>
        <taxon>Eurotiales</taxon>
        <taxon>Aspergillaceae</taxon>
        <taxon>Penicillium</taxon>
    </lineage>
</organism>
<gene>
    <name evidence="2" type="ORF">N7492_006364</name>
</gene>
<feature type="region of interest" description="Disordered" evidence="1">
    <location>
        <begin position="264"/>
        <end position="285"/>
    </location>
</feature>
<feature type="compositionally biased region" description="Basic and acidic residues" evidence="1">
    <location>
        <begin position="450"/>
        <end position="463"/>
    </location>
</feature>
<keyword evidence="3" id="KW-1185">Reference proteome</keyword>
<dbReference type="OrthoDB" id="4280571at2759"/>
<accession>A0A9W9I3E1</accession>
<evidence type="ECO:0000313" key="2">
    <source>
        <dbReference type="EMBL" id="KAJ5166068.1"/>
    </source>
</evidence>
<reference evidence="2" key="1">
    <citation type="submission" date="2022-11" db="EMBL/GenBank/DDBJ databases">
        <authorList>
            <person name="Petersen C."/>
        </authorList>
    </citation>
    <scope>NUCLEOTIDE SEQUENCE</scope>
    <source>
        <strain evidence="2">IBT 21917</strain>
    </source>
</reference>
<proteinExistence type="predicted"/>
<evidence type="ECO:0000313" key="3">
    <source>
        <dbReference type="Proteomes" id="UP001146351"/>
    </source>
</evidence>
<comment type="caution">
    <text evidence="2">The sequence shown here is derived from an EMBL/GenBank/DDBJ whole genome shotgun (WGS) entry which is preliminary data.</text>
</comment>
<protein>
    <submittedName>
        <fullName evidence="2">Uncharacterized protein</fullName>
    </submittedName>
</protein>
<sequence>MLTTIYLTFQLSRALYHSCKFQSILSRDEISSLYERVRMASHCLLDYDIQDGSPVRSPVAEFSASGDADSHAPGFIDPTLIQLDIGTRHQIITESTRSESQKPSSTIDLLDKSLRHTEARGSCASEKYGKCELPETSYCPDAADDSSRNEFDLFIREIGEMEASEFPPDSGESGGQWPERMGTDKDDLPVITPATRTSVCDPVERESDGMSPRFPTHEGINQVRWNQTGKTDAEEDAHRNSPNNAACDNPPLVRETSAVASSPDLCPFYPTPDSNPRNTPIPAGGRVKWSEKVTLEGNCSADRIANYSQSGRSLSNFRPAEEVALDDAEHVDLQDSFSNDSNFGNSDIESAIGEAHDFLQDTLSGVARSGTQNTVNPELNPKDPMSALASFPVDSNDQHGLSNHELADSSIESLECESRDMLRHKRKLPPALEPQSALAHRNLRPRFEKDCSEKQALHSRENPRIAGHTSFNGALAPSGATLHLKSGPSLPSRSDKDDWNGRFSHHPLLSGLSSDEKDEMERKCNRILRPDLPGFMEKHSKSWKSSGFWYSPSLDVPSYPNISSSTKGPVIWKYVEAIEAGEEAYYLKARFADIILYLEYVEEFNRQKKAGHPDQTAKTRATSVICGINSLPKAIANKTRKSFHEHKLVGERWWWSGCYLGHGFILLCSEETGKKVSTLACCSKFDEIVGTLLTDGEFPVQVSKKEVQQWIKDANAIHQESIPTIHWQDWSTNAVASKASYFLSARLSNRS</sequence>
<feature type="region of interest" description="Disordered" evidence="1">
    <location>
        <begin position="164"/>
        <end position="251"/>
    </location>
</feature>
<dbReference type="Proteomes" id="UP001146351">
    <property type="component" value="Unassembled WGS sequence"/>
</dbReference>
<evidence type="ECO:0000256" key="1">
    <source>
        <dbReference type="SAM" id="MobiDB-lite"/>
    </source>
</evidence>
<reference evidence="2" key="2">
    <citation type="journal article" date="2023" name="IMA Fungus">
        <title>Comparative genomic study of the Penicillium genus elucidates a diverse pangenome and 15 lateral gene transfer events.</title>
        <authorList>
            <person name="Petersen C."/>
            <person name="Sorensen T."/>
            <person name="Nielsen M.R."/>
            <person name="Sondergaard T.E."/>
            <person name="Sorensen J.L."/>
            <person name="Fitzpatrick D.A."/>
            <person name="Frisvad J.C."/>
            <person name="Nielsen K.L."/>
        </authorList>
    </citation>
    <scope>NUCLEOTIDE SEQUENCE</scope>
    <source>
        <strain evidence="2">IBT 21917</strain>
    </source>
</reference>
<name>A0A9W9I3E1_9EURO</name>
<feature type="region of interest" description="Disordered" evidence="1">
    <location>
        <begin position="450"/>
        <end position="499"/>
    </location>
</feature>
<dbReference type="EMBL" id="JAPQKO010000004">
    <property type="protein sequence ID" value="KAJ5166068.1"/>
    <property type="molecule type" value="Genomic_DNA"/>
</dbReference>
<dbReference type="AlphaFoldDB" id="A0A9W9I3E1"/>